<dbReference type="AlphaFoldDB" id="A0A1R3JY62"/>
<accession>A0A1R3JY62</accession>
<comment type="caution">
    <text evidence="2">The sequence shown here is derived from an EMBL/GenBank/DDBJ whole genome shotgun (WGS) entry which is preliminary data.</text>
</comment>
<dbReference type="InterPro" id="IPR051761">
    <property type="entry name" value="MLP-like_ligand-binding"/>
</dbReference>
<name>A0A1R3JY62_9ROSI</name>
<evidence type="ECO:0000313" key="3">
    <source>
        <dbReference type="Proteomes" id="UP000187203"/>
    </source>
</evidence>
<evidence type="ECO:0000259" key="1">
    <source>
        <dbReference type="SMART" id="SM01037"/>
    </source>
</evidence>
<dbReference type="InterPro" id="IPR000916">
    <property type="entry name" value="Bet_v_I/MLP"/>
</dbReference>
<reference evidence="3" key="1">
    <citation type="submission" date="2013-09" db="EMBL/GenBank/DDBJ databases">
        <title>Corchorus olitorius genome sequencing.</title>
        <authorList>
            <person name="Alam M."/>
            <person name="Haque M.S."/>
            <person name="Islam M.S."/>
            <person name="Emdad E.M."/>
            <person name="Islam M.M."/>
            <person name="Ahmed B."/>
            <person name="Halim A."/>
            <person name="Hossen Q.M.M."/>
            <person name="Hossain M.Z."/>
            <person name="Ahmed R."/>
            <person name="Khan M.M."/>
            <person name="Islam R."/>
            <person name="Rashid M.M."/>
            <person name="Khan S.A."/>
            <person name="Rahman M.S."/>
            <person name="Alam M."/>
            <person name="Yahiya A.S."/>
            <person name="Khan M.S."/>
            <person name="Azam M.S."/>
            <person name="Haque T."/>
            <person name="Lashkar M.Z.H."/>
            <person name="Akhand A.I."/>
            <person name="Morshed G."/>
            <person name="Roy S."/>
            <person name="Uddin K.S."/>
            <person name="Rabeya T."/>
            <person name="Hossain A.S."/>
            <person name="Chowdhury A."/>
            <person name="Snigdha A.R."/>
            <person name="Mortoza M.S."/>
            <person name="Matin S.A."/>
            <person name="Hoque S.M.E."/>
            <person name="Islam M.K."/>
            <person name="Roy D.K."/>
            <person name="Haider R."/>
            <person name="Moosa M.M."/>
            <person name="Elias S.M."/>
            <person name="Hasan A.M."/>
            <person name="Jahan S."/>
            <person name="Shafiuddin M."/>
            <person name="Mahmood N."/>
            <person name="Shommy N.S."/>
        </authorList>
    </citation>
    <scope>NUCLEOTIDE SEQUENCE [LARGE SCALE GENOMIC DNA]</scope>
    <source>
        <strain evidence="3">cv. O-4</strain>
    </source>
</reference>
<dbReference type="GO" id="GO:0006952">
    <property type="term" value="P:defense response"/>
    <property type="evidence" value="ECO:0007669"/>
    <property type="project" value="InterPro"/>
</dbReference>
<protein>
    <recommendedName>
        <fullName evidence="1">Bet v I/Major latex protein domain-containing protein</fullName>
    </recommendedName>
</protein>
<evidence type="ECO:0000313" key="2">
    <source>
        <dbReference type="EMBL" id="OMO99740.1"/>
    </source>
</evidence>
<sequence>MASWGLTSKLETDVEIKASAKDFHDMWFKKPHHVSNTCNDKVHGCDLHEGEFGKVGSIVVWHYTHDGVKKVAKDVIEAVDEANNSITFKVIEGDVMKAYKNFVIHIQATPKSDGNGCIVHWIVEYEKLHKRVPHPETLLQFVIDVSRDIDAHLTSAAKASSGLTGKLETDVEIKASAKDFHDMFMNKPHHVSNTCNDKVHGCDLHAGEWGKVGSIISWNYTHDGVKKVEKEVIEAVDEEKNSITFRVIEGDLMKEYKKFVIHVQATPKSNGSGCIAHWIVEYEKLHGGVAHPETFMQFLVDVSKDVDTHLCK</sequence>
<dbReference type="STRING" id="93759.A0A1R3JY62"/>
<dbReference type="OrthoDB" id="1858121at2759"/>
<feature type="domain" description="Bet v I/Major latex protein" evidence="1">
    <location>
        <begin position="5"/>
        <end position="156"/>
    </location>
</feature>
<proteinExistence type="predicted"/>
<dbReference type="PANTHER" id="PTHR31907">
    <property type="entry name" value="MLP-LIKE PROTEIN 423"/>
    <property type="match status" value="1"/>
</dbReference>
<keyword evidence="3" id="KW-1185">Reference proteome</keyword>
<dbReference type="SUPFAM" id="SSF55961">
    <property type="entry name" value="Bet v1-like"/>
    <property type="match status" value="2"/>
</dbReference>
<dbReference type="CDD" id="cd07816">
    <property type="entry name" value="Bet_v1-like"/>
    <property type="match status" value="2"/>
</dbReference>
<gene>
    <name evidence="2" type="ORF">COLO4_13116</name>
</gene>
<dbReference type="Proteomes" id="UP000187203">
    <property type="component" value="Unassembled WGS sequence"/>
</dbReference>
<dbReference type="Gene3D" id="3.30.530.20">
    <property type="match status" value="2"/>
</dbReference>
<dbReference type="InterPro" id="IPR023393">
    <property type="entry name" value="START-like_dom_sf"/>
</dbReference>
<feature type="domain" description="Bet v I/Major latex protein" evidence="1">
    <location>
        <begin position="162"/>
        <end position="312"/>
    </location>
</feature>
<dbReference type="SMART" id="SM01037">
    <property type="entry name" value="Bet_v_1"/>
    <property type="match status" value="2"/>
</dbReference>
<dbReference type="EMBL" id="AWUE01015074">
    <property type="protein sequence ID" value="OMO99740.1"/>
    <property type="molecule type" value="Genomic_DNA"/>
</dbReference>
<organism evidence="2 3">
    <name type="scientific">Corchorus olitorius</name>
    <dbReference type="NCBI Taxonomy" id="93759"/>
    <lineage>
        <taxon>Eukaryota</taxon>
        <taxon>Viridiplantae</taxon>
        <taxon>Streptophyta</taxon>
        <taxon>Embryophyta</taxon>
        <taxon>Tracheophyta</taxon>
        <taxon>Spermatophyta</taxon>
        <taxon>Magnoliopsida</taxon>
        <taxon>eudicotyledons</taxon>
        <taxon>Gunneridae</taxon>
        <taxon>Pentapetalae</taxon>
        <taxon>rosids</taxon>
        <taxon>malvids</taxon>
        <taxon>Malvales</taxon>
        <taxon>Malvaceae</taxon>
        <taxon>Grewioideae</taxon>
        <taxon>Apeibeae</taxon>
        <taxon>Corchorus</taxon>
    </lineage>
</organism>
<dbReference type="Pfam" id="PF00407">
    <property type="entry name" value="Bet_v_1"/>
    <property type="match status" value="2"/>
</dbReference>